<dbReference type="InterPro" id="IPR017871">
    <property type="entry name" value="ABC_transporter-like_CS"/>
</dbReference>
<dbReference type="InterPro" id="IPR043926">
    <property type="entry name" value="ABCG_dom"/>
</dbReference>
<evidence type="ECO:0000259" key="9">
    <source>
        <dbReference type="PROSITE" id="PS50893"/>
    </source>
</evidence>
<dbReference type="InterPro" id="IPR013525">
    <property type="entry name" value="ABC2_TM"/>
</dbReference>
<dbReference type="InterPro" id="IPR003439">
    <property type="entry name" value="ABC_transporter-like_ATP-bd"/>
</dbReference>
<keyword evidence="3 8" id="KW-0812">Transmembrane</keyword>
<dbReference type="Pfam" id="PF01061">
    <property type="entry name" value="ABC2_membrane"/>
    <property type="match status" value="2"/>
</dbReference>
<dbReference type="Pfam" id="PF19055">
    <property type="entry name" value="ABC2_membrane_7"/>
    <property type="match status" value="2"/>
</dbReference>
<proteinExistence type="predicted"/>
<keyword evidence="5" id="KW-0067">ATP-binding</keyword>
<dbReference type="InterPro" id="IPR050352">
    <property type="entry name" value="ABCG_transporters"/>
</dbReference>
<dbReference type="PANTHER" id="PTHR48041">
    <property type="entry name" value="ABC TRANSPORTER G FAMILY MEMBER 28"/>
    <property type="match status" value="1"/>
</dbReference>
<dbReference type="InterPro" id="IPR003593">
    <property type="entry name" value="AAA+_ATPase"/>
</dbReference>
<evidence type="ECO:0000256" key="8">
    <source>
        <dbReference type="SAM" id="Phobius"/>
    </source>
</evidence>
<feature type="domain" description="ABC transporter" evidence="9">
    <location>
        <begin position="663"/>
        <end position="911"/>
    </location>
</feature>
<dbReference type="GO" id="GO:0016020">
    <property type="term" value="C:membrane"/>
    <property type="evidence" value="ECO:0007669"/>
    <property type="project" value="UniProtKB-SubCell"/>
</dbReference>
<dbReference type="GO" id="GO:0016887">
    <property type="term" value="F:ATP hydrolysis activity"/>
    <property type="evidence" value="ECO:0007669"/>
    <property type="project" value="InterPro"/>
</dbReference>
<name>A0A5P8N8T9_9ASCO</name>
<dbReference type="PROSITE" id="PS50893">
    <property type="entry name" value="ABC_TRANSPORTER_2"/>
    <property type="match status" value="2"/>
</dbReference>
<dbReference type="Gene3D" id="3.40.50.300">
    <property type="entry name" value="P-loop containing nucleotide triphosphate hydrolases"/>
    <property type="match status" value="2"/>
</dbReference>
<dbReference type="AlphaFoldDB" id="A0A5P8N8T9"/>
<feature type="transmembrane region" description="Helical" evidence="8">
    <location>
        <begin position="455"/>
        <end position="475"/>
    </location>
</feature>
<gene>
    <name evidence="10" type="ORF">g5309</name>
</gene>
<keyword evidence="4" id="KW-0547">Nucleotide-binding</keyword>
<feature type="transmembrane region" description="Helical" evidence="8">
    <location>
        <begin position="600"/>
        <end position="625"/>
    </location>
</feature>
<protein>
    <submittedName>
        <fullName evidence="10">ABC transporter</fullName>
    </submittedName>
</protein>
<dbReference type="EMBL" id="MK890715">
    <property type="protein sequence ID" value="QFR37220.1"/>
    <property type="molecule type" value="Genomic_DNA"/>
</dbReference>
<organism evidence="10">
    <name type="scientific">Cyberlindnera americana</name>
    <dbReference type="NCBI Taxonomy" id="36016"/>
    <lineage>
        <taxon>Eukaryota</taxon>
        <taxon>Fungi</taxon>
        <taxon>Dikarya</taxon>
        <taxon>Ascomycota</taxon>
        <taxon>Saccharomycotina</taxon>
        <taxon>Saccharomycetes</taxon>
        <taxon>Phaffomycetales</taxon>
        <taxon>Phaffomycetaceae</taxon>
        <taxon>Cyberlindnera</taxon>
    </lineage>
</organism>
<accession>A0A5P8N8T9</accession>
<dbReference type="Pfam" id="PF00005">
    <property type="entry name" value="ABC_tran"/>
    <property type="match status" value="2"/>
</dbReference>
<keyword evidence="7 8" id="KW-0472">Membrane</keyword>
<feature type="transmembrane region" description="Helical" evidence="8">
    <location>
        <begin position="514"/>
        <end position="538"/>
    </location>
</feature>
<evidence type="ECO:0000256" key="4">
    <source>
        <dbReference type="ARBA" id="ARBA00022741"/>
    </source>
</evidence>
<feature type="transmembrane region" description="Helical" evidence="8">
    <location>
        <begin position="1228"/>
        <end position="1250"/>
    </location>
</feature>
<feature type="transmembrane region" description="Helical" evidence="8">
    <location>
        <begin position="404"/>
        <end position="422"/>
    </location>
</feature>
<keyword evidence="2" id="KW-0813">Transport</keyword>
<dbReference type="PANTHER" id="PTHR48041:SF119">
    <property type="entry name" value="ROA1P"/>
    <property type="match status" value="1"/>
</dbReference>
<evidence type="ECO:0000256" key="6">
    <source>
        <dbReference type="ARBA" id="ARBA00022989"/>
    </source>
</evidence>
<feature type="transmembrane region" description="Helical" evidence="8">
    <location>
        <begin position="1173"/>
        <end position="1191"/>
    </location>
</feature>
<feature type="domain" description="ABC transporter" evidence="9">
    <location>
        <begin position="47"/>
        <end position="286"/>
    </location>
</feature>
<keyword evidence="6 8" id="KW-1133">Transmembrane helix</keyword>
<feature type="transmembrane region" description="Helical" evidence="8">
    <location>
        <begin position="1143"/>
        <end position="1161"/>
    </location>
</feature>
<sequence length="1267" mass="141460">MDETMDGGSFKEDSRLSFARIEPVSIEVRNLSVSARTDGFTGRFKRAKKSDLEKNDESVKTILYDTSFDLPESSLMAIIGGSGSGKTTLLNVLADRTSNGSSLIKKGDILFNGSSLANVRNAYVIQQDILSPNLTCRETLIYATELRLPDSTTHAERMALVEEVILELGLKDCASTIVGDSTHKGLSGGEKRRLSIGIQLLSNPSMLFLDEPTTGLDAHSAFLLIKTLKNLAKRGRTIIISIHQPRSDIFFLFDQLCILSKGRTVYSHTVDNVLLYFQQFGFSVPDSVNPADYLIDITAVDVRTFQSEEEGMERLLKFTKDWKDYSIKLLTNDTPKSSNKDKKISIKKAPFWRELSILIKRTHVLTIRDTASLFSLIIESIFMGIICGWVYYKPGDDIAGIRTITGAMYSSCALQGYLMLLFETFRLCHTDIKVFDREHTDHCVSPLGFLLSRRIAKLFTEDVVVTIFYSSITYFMYGLKKNASNFFIYWLIVFLTHLTSMTGAMFAVSISRNYATASLVANLNYTLQSFACGFFANARTMPVYIRWTKYIAYLWYSFGATMVNQFKGYEGDCPYDNDASCSSYKGETILKEYGFGRSHWTTVCIFVVLGWSFGFYITAGVLLHFKKVDISLSKQVKEAPVSREEDTTSTKTAATEDYKTIDVTLNDIYLSVKLKKNEKIILNSINASFKAGKLNAIMGPSGSGKSSLLNLVSGRLSSDLINKYNSSGQITFNNLLVNSKMLSKVSSYVSQDDDHLLDTLSVRETLQMAANLRLRNMTAIERRQIVDEVIGKLGLRGCANTLVGSEFIKGISGGEKRRVSIGIQLLSNPQIMFLDEPTSGLDSFTASTILEILQKLADEGKTIIMTIHQPRSDLFTKFGQVLLLSKGGCVGYNGPQSEIARYFGDLGYPCPRLTNSADHILDLISINSQSIEKEDESKSRIQNLLNNWKTQPKETVSQVERITDEQFDVQFEAYIRRPCGFTVALVECTKQLTISTVRNKAIINAKLGNPMGLGIVVALFMAPLKKNYVGIQNRLGAIQQTTALYFCGMLNNLTSYPPQRDYFYHEHNDRVYGTLPFFLSYILVEIPFDIFASLLVACFFGPIIGLPRTVEMYFALAYCAMMTLMCGESLGIITNTLFTEPGFAVNAVSVILSIGTFMAGIMSLHMNSFLKGVNYMSPLKYMMVILLNMGFPDDLEFSCDSTTMDSSGNCIMGNGKEVLESYGLKQKYTSYFGVLLCVTVIYRGIAYILLRLKMLKIDIGVFRSAQV</sequence>
<dbReference type="SMART" id="SM00382">
    <property type="entry name" value="AAA"/>
    <property type="match status" value="2"/>
</dbReference>
<feature type="transmembrane region" description="Helical" evidence="8">
    <location>
        <begin position="1078"/>
        <end position="1101"/>
    </location>
</feature>
<dbReference type="SUPFAM" id="SSF52540">
    <property type="entry name" value="P-loop containing nucleoside triphosphate hydrolases"/>
    <property type="match status" value="2"/>
</dbReference>
<feature type="transmembrane region" description="Helical" evidence="8">
    <location>
        <begin position="1113"/>
        <end position="1137"/>
    </location>
</feature>
<dbReference type="PROSITE" id="PS00211">
    <property type="entry name" value="ABC_TRANSPORTER_1"/>
    <property type="match status" value="2"/>
</dbReference>
<dbReference type="GO" id="GO:0140359">
    <property type="term" value="F:ABC-type transporter activity"/>
    <property type="evidence" value="ECO:0007669"/>
    <property type="project" value="InterPro"/>
</dbReference>
<feature type="transmembrane region" description="Helical" evidence="8">
    <location>
        <begin position="487"/>
        <end position="508"/>
    </location>
</feature>
<comment type="subcellular location">
    <subcellularLocation>
        <location evidence="1">Membrane</location>
        <topology evidence="1">Multi-pass membrane protein</topology>
    </subcellularLocation>
</comment>
<reference evidence="10" key="1">
    <citation type="journal article" date="2019" name="Front. Microbiol.">
        <title>An Overview of Genes From Cyberlindnera americana, a Symbiont Yeast Isolated From the Gut of the Bark Beetle Dendroctonus rhizophagus (Curculionidae: Scolytinae), Involved in the Detoxification Process Using Genome and Transcriptome Data.</title>
        <authorList>
            <person name="Soto-Robles L.V."/>
            <person name="Torres-Banda V."/>
            <person name="Rivera-Orduna F.N."/>
            <person name="Curiel-Quesada E."/>
            <person name="Hidalgo-Lara M.E."/>
            <person name="Zuniga G."/>
        </authorList>
    </citation>
    <scope>NUCLEOTIDE SEQUENCE</scope>
    <source>
        <strain evidence="10">ChDrAdgY46</strain>
    </source>
</reference>
<evidence type="ECO:0000256" key="7">
    <source>
        <dbReference type="ARBA" id="ARBA00023136"/>
    </source>
</evidence>
<evidence type="ECO:0000256" key="5">
    <source>
        <dbReference type="ARBA" id="ARBA00022840"/>
    </source>
</evidence>
<evidence type="ECO:0000256" key="3">
    <source>
        <dbReference type="ARBA" id="ARBA00022692"/>
    </source>
</evidence>
<evidence type="ECO:0000256" key="2">
    <source>
        <dbReference type="ARBA" id="ARBA00022448"/>
    </source>
</evidence>
<dbReference type="GO" id="GO:0005524">
    <property type="term" value="F:ATP binding"/>
    <property type="evidence" value="ECO:0007669"/>
    <property type="project" value="UniProtKB-KW"/>
</dbReference>
<evidence type="ECO:0000313" key="10">
    <source>
        <dbReference type="EMBL" id="QFR37220.1"/>
    </source>
</evidence>
<feature type="transmembrane region" description="Helical" evidence="8">
    <location>
        <begin position="371"/>
        <end position="392"/>
    </location>
</feature>
<dbReference type="InterPro" id="IPR027417">
    <property type="entry name" value="P-loop_NTPase"/>
</dbReference>
<evidence type="ECO:0000256" key="1">
    <source>
        <dbReference type="ARBA" id="ARBA00004141"/>
    </source>
</evidence>